<organism evidence="3 4">
    <name type="scientific">Mycena metata</name>
    <dbReference type="NCBI Taxonomy" id="1033252"/>
    <lineage>
        <taxon>Eukaryota</taxon>
        <taxon>Fungi</taxon>
        <taxon>Dikarya</taxon>
        <taxon>Basidiomycota</taxon>
        <taxon>Agaricomycotina</taxon>
        <taxon>Agaricomycetes</taxon>
        <taxon>Agaricomycetidae</taxon>
        <taxon>Agaricales</taxon>
        <taxon>Marasmiineae</taxon>
        <taxon>Mycenaceae</taxon>
        <taxon>Mycena</taxon>
    </lineage>
</organism>
<dbReference type="AlphaFoldDB" id="A0AAD7IMJ3"/>
<dbReference type="GO" id="GO:0016491">
    <property type="term" value="F:oxidoreductase activity"/>
    <property type="evidence" value="ECO:0007669"/>
    <property type="project" value="UniProtKB-KW"/>
</dbReference>
<dbReference type="Proteomes" id="UP001215598">
    <property type="component" value="Unassembled WGS sequence"/>
</dbReference>
<name>A0AAD7IMJ3_9AGAR</name>
<accession>A0AAD7IMJ3</accession>
<keyword evidence="2" id="KW-0560">Oxidoreductase</keyword>
<evidence type="ECO:0000313" key="4">
    <source>
        <dbReference type="Proteomes" id="UP001215598"/>
    </source>
</evidence>
<gene>
    <name evidence="3" type="ORF">B0H16DRAFT_1889037</name>
</gene>
<sequence>MSTPTFSFETTAEEVATAFSHEIKGKNVLITGTSMNGIGFEAARVIAKHANLVIITGYNSQRLKLSEEAIKKNLASLAAVRTAAAEVNAYAEPLHVLVNNAAAIAQPTFKLTADGIELQMATARVGPFLFTNLLVPKLLASATEQYTPRVVYVSSIAQSMRTGVNFDTIKAPTSETYNHVDSYCQVKAANVLYIPDIHYSHVPPQANLVSDIFTNINQTEEAITKMKMGMLTPEGRPAEGHNWKTIPQGAATTVAAAFDPLIGDQPGAYLVDSAVANDAIAPHSSDPANAKRLWDVTEEIIGQRFEF</sequence>
<proteinExistence type="inferred from homology"/>
<dbReference type="PANTHER" id="PTHR24320">
    <property type="entry name" value="RETINOL DEHYDROGENASE"/>
    <property type="match status" value="1"/>
</dbReference>
<dbReference type="InterPro" id="IPR036291">
    <property type="entry name" value="NAD(P)-bd_dom_sf"/>
</dbReference>
<dbReference type="EMBL" id="JARKIB010000079">
    <property type="protein sequence ID" value="KAJ7746630.1"/>
    <property type="molecule type" value="Genomic_DNA"/>
</dbReference>
<reference evidence="3" key="1">
    <citation type="submission" date="2023-03" db="EMBL/GenBank/DDBJ databases">
        <title>Massive genome expansion in bonnet fungi (Mycena s.s.) driven by repeated elements and novel gene families across ecological guilds.</title>
        <authorList>
            <consortium name="Lawrence Berkeley National Laboratory"/>
            <person name="Harder C.B."/>
            <person name="Miyauchi S."/>
            <person name="Viragh M."/>
            <person name="Kuo A."/>
            <person name="Thoen E."/>
            <person name="Andreopoulos B."/>
            <person name="Lu D."/>
            <person name="Skrede I."/>
            <person name="Drula E."/>
            <person name="Henrissat B."/>
            <person name="Morin E."/>
            <person name="Kohler A."/>
            <person name="Barry K."/>
            <person name="LaButti K."/>
            <person name="Morin E."/>
            <person name="Salamov A."/>
            <person name="Lipzen A."/>
            <person name="Mereny Z."/>
            <person name="Hegedus B."/>
            <person name="Baldrian P."/>
            <person name="Stursova M."/>
            <person name="Weitz H."/>
            <person name="Taylor A."/>
            <person name="Grigoriev I.V."/>
            <person name="Nagy L.G."/>
            <person name="Martin F."/>
            <person name="Kauserud H."/>
        </authorList>
    </citation>
    <scope>NUCLEOTIDE SEQUENCE</scope>
    <source>
        <strain evidence="3">CBHHK182m</strain>
    </source>
</reference>
<evidence type="ECO:0000313" key="3">
    <source>
        <dbReference type="EMBL" id="KAJ7746630.1"/>
    </source>
</evidence>
<comment type="caution">
    <text evidence="3">The sequence shown here is derived from an EMBL/GenBank/DDBJ whole genome shotgun (WGS) entry which is preliminary data.</text>
</comment>
<protein>
    <submittedName>
        <fullName evidence="3">Uncharacterized protein</fullName>
    </submittedName>
</protein>
<dbReference type="Gene3D" id="3.40.50.720">
    <property type="entry name" value="NAD(P)-binding Rossmann-like Domain"/>
    <property type="match status" value="1"/>
</dbReference>
<dbReference type="InterPro" id="IPR002347">
    <property type="entry name" value="SDR_fam"/>
</dbReference>
<evidence type="ECO:0000256" key="1">
    <source>
        <dbReference type="ARBA" id="ARBA00006484"/>
    </source>
</evidence>
<dbReference type="PANTHER" id="PTHR24320:SF283">
    <property type="entry name" value="RETINOL DEHYDROGENASE 11"/>
    <property type="match status" value="1"/>
</dbReference>
<evidence type="ECO:0000256" key="2">
    <source>
        <dbReference type="ARBA" id="ARBA00023002"/>
    </source>
</evidence>
<dbReference type="Pfam" id="PF00106">
    <property type="entry name" value="adh_short"/>
    <property type="match status" value="1"/>
</dbReference>
<dbReference type="SUPFAM" id="SSF51735">
    <property type="entry name" value="NAD(P)-binding Rossmann-fold domains"/>
    <property type="match status" value="1"/>
</dbReference>
<comment type="similarity">
    <text evidence="1">Belongs to the short-chain dehydrogenases/reductases (SDR) family.</text>
</comment>
<keyword evidence="4" id="KW-1185">Reference proteome</keyword>